<organism evidence="1">
    <name type="scientific">uncultured Caudovirales phage</name>
    <dbReference type="NCBI Taxonomy" id="2100421"/>
    <lineage>
        <taxon>Viruses</taxon>
        <taxon>Duplodnaviria</taxon>
        <taxon>Heunggongvirae</taxon>
        <taxon>Uroviricota</taxon>
        <taxon>Caudoviricetes</taxon>
        <taxon>Peduoviridae</taxon>
        <taxon>Maltschvirus</taxon>
        <taxon>Maltschvirus maltsch</taxon>
    </lineage>
</organism>
<evidence type="ECO:0000313" key="1">
    <source>
        <dbReference type="EMBL" id="CAB5220413.1"/>
    </source>
</evidence>
<reference evidence="1" key="1">
    <citation type="submission" date="2020-05" db="EMBL/GenBank/DDBJ databases">
        <authorList>
            <person name="Chiriac C."/>
            <person name="Salcher M."/>
            <person name="Ghai R."/>
            <person name="Kavagutti S V."/>
        </authorList>
    </citation>
    <scope>NUCLEOTIDE SEQUENCE</scope>
</reference>
<name>A0A6J7WZH2_9CAUD</name>
<dbReference type="EMBL" id="LR798282">
    <property type="protein sequence ID" value="CAB5220413.1"/>
    <property type="molecule type" value="Genomic_DNA"/>
</dbReference>
<proteinExistence type="predicted"/>
<protein>
    <submittedName>
        <fullName evidence="1">Uncharacterized protein</fullName>
    </submittedName>
</protein>
<accession>A0A6J7WZH2</accession>
<gene>
    <name evidence="1" type="ORF">UFOVP235_60</name>
</gene>
<sequence>MQADFWLGVGDAALVLRDDGTIEVKAFDQSFYNKNIVTCVGLMWSLENKEWRAKLEAKAQTKWKTVLDGGVKSDEETS</sequence>